<feature type="non-terminal residue" evidence="1">
    <location>
        <position position="35"/>
    </location>
</feature>
<evidence type="ECO:0008006" key="2">
    <source>
        <dbReference type="Google" id="ProtNLM"/>
    </source>
</evidence>
<evidence type="ECO:0000313" key="1">
    <source>
        <dbReference type="EMBL" id="CAA9518652.1"/>
    </source>
</evidence>
<sequence length="35" mass="3643">MTVDVVTVGETMVLLRAPEVGALRHVHTLDVGVAG</sequence>
<reference evidence="1" key="1">
    <citation type="submission" date="2020-02" db="EMBL/GenBank/DDBJ databases">
        <authorList>
            <person name="Meier V. D."/>
        </authorList>
    </citation>
    <scope>NUCLEOTIDE SEQUENCE</scope>
    <source>
        <strain evidence="1">AVDCRST_MAG79</strain>
    </source>
</reference>
<proteinExistence type="predicted"/>
<gene>
    <name evidence="1" type="ORF">AVDCRST_MAG79-63</name>
</gene>
<dbReference type="AlphaFoldDB" id="A0A6J4TB70"/>
<protein>
    <recommendedName>
        <fullName evidence="2">Sugar kinase</fullName>
    </recommendedName>
</protein>
<dbReference type="EMBL" id="CADCWC010000009">
    <property type="protein sequence ID" value="CAA9518652.1"/>
    <property type="molecule type" value="Genomic_DNA"/>
</dbReference>
<name>A0A6J4TB70_9ACTN</name>
<accession>A0A6J4TB70</accession>
<organism evidence="1">
    <name type="scientific">uncultured Thermoleophilia bacterium</name>
    <dbReference type="NCBI Taxonomy" id="1497501"/>
    <lineage>
        <taxon>Bacteria</taxon>
        <taxon>Bacillati</taxon>
        <taxon>Actinomycetota</taxon>
        <taxon>Thermoleophilia</taxon>
        <taxon>environmental samples</taxon>
    </lineage>
</organism>